<evidence type="ECO:0000259" key="15">
    <source>
        <dbReference type="PROSITE" id="PS50405"/>
    </source>
</evidence>
<dbReference type="SUPFAM" id="SSF50715">
    <property type="entry name" value="Ribosomal protein L25-like"/>
    <property type="match status" value="1"/>
</dbReference>
<dbReference type="SUPFAM" id="SSF47616">
    <property type="entry name" value="GST C-terminal domain-like"/>
    <property type="match status" value="1"/>
</dbReference>
<keyword evidence="5" id="KW-0597">Phosphoprotein</keyword>
<dbReference type="FunFam" id="3.40.50.620:FF:000037">
    <property type="entry name" value="Glutamine--tRNA ligase cytoplasmic"/>
    <property type="match status" value="1"/>
</dbReference>
<dbReference type="FunFam" id="2.40.240.10:FF:000004">
    <property type="entry name" value="Glutamyl-tRNA synthetase, cytoplasmic"/>
    <property type="match status" value="1"/>
</dbReference>
<dbReference type="Pfam" id="PF00043">
    <property type="entry name" value="GST_C"/>
    <property type="match status" value="1"/>
</dbReference>
<dbReference type="Gene3D" id="2.40.240.10">
    <property type="entry name" value="Ribosomal Protein L25, Chain P"/>
    <property type="match status" value="1"/>
</dbReference>
<comment type="subcellular location">
    <subcellularLocation>
        <location evidence="1">Cytoplasm</location>
    </subcellularLocation>
</comment>
<evidence type="ECO:0000256" key="14">
    <source>
        <dbReference type="SAM" id="MobiDB-lite"/>
    </source>
</evidence>
<accession>A0A5C3QJ66</accession>
<dbReference type="InterPro" id="IPR020059">
    <property type="entry name" value="Glu/Gln-tRNA-synth_Ib_codon-bd"/>
</dbReference>
<name>A0A5C3QJ66_9AGAR</name>
<dbReference type="Pfam" id="PF20974">
    <property type="entry name" value="tRNA-synt_1c_C2"/>
    <property type="match status" value="1"/>
</dbReference>
<dbReference type="InterPro" id="IPR011035">
    <property type="entry name" value="Ribosomal_bL25/Gln-tRNA_synth"/>
</dbReference>
<dbReference type="PANTHER" id="PTHR43097">
    <property type="entry name" value="GLUTAMINE-TRNA LIGASE"/>
    <property type="match status" value="1"/>
</dbReference>
<evidence type="ECO:0000256" key="11">
    <source>
        <dbReference type="ARBA" id="ARBA00030865"/>
    </source>
</evidence>
<dbReference type="CDD" id="cd00807">
    <property type="entry name" value="GlnRS_core"/>
    <property type="match status" value="1"/>
</dbReference>
<dbReference type="HAMAP" id="MF_02076">
    <property type="entry name" value="Glu_tRNA_synth_type2"/>
    <property type="match status" value="1"/>
</dbReference>
<evidence type="ECO:0000256" key="5">
    <source>
        <dbReference type="ARBA" id="ARBA00022553"/>
    </source>
</evidence>
<dbReference type="InterPro" id="IPR004046">
    <property type="entry name" value="GST_C"/>
</dbReference>
<dbReference type="Gene3D" id="1.20.1050.130">
    <property type="match status" value="1"/>
</dbReference>
<dbReference type="GO" id="GO:0005524">
    <property type="term" value="F:ATP binding"/>
    <property type="evidence" value="ECO:0007669"/>
    <property type="project" value="UniProtKB-KW"/>
</dbReference>
<dbReference type="AlphaFoldDB" id="A0A5C3QJ66"/>
<dbReference type="GO" id="GO:0017102">
    <property type="term" value="C:methionyl glutamyl tRNA synthetase complex"/>
    <property type="evidence" value="ECO:0007669"/>
    <property type="project" value="TreeGrafter"/>
</dbReference>
<dbReference type="InterPro" id="IPR004526">
    <property type="entry name" value="Glu-tRNA-synth_arc/euk"/>
</dbReference>
<evidence type="ECO:0000256" key="4">
    <source>
        <dbReference type="ARBA" id="ARBA00022490"/>
    </source>
</evidence>
<keyword evidence="10 13" id="KW-0030">Aminoacyl-tRNA synthetase</keyword>
<dbReference type="InterPro" id="IPR036282">
    <property type="entry name" value="Glutathione-S-Trfase_C_sf"/>
</dbReference>
<dbReference type="FunFam" id="1.10.1160.10:FF:000001">
    <property type="entry name" value="Glutamine--tRNA ligase"/>
    <property type="match status" value="1"/>
</dbReference>
<dbReference type="GO" id="GO:0005829">
    <property type="term" value="C:cytosol"/>
    <property type="evidence" value="ECO:0007669"/>
    <property type="project" value="TreeGrafter"/>
</dbReference>
<gene>
    <name evidence="16" type="ORF">BDV98DRAFT_507606</name>
</gene>
<dbReference type="InterPro" id="IPR014729">
    <property type="entry name" value="Rossmann-like_a/b/a_fold"/>
</dbReference>
<dbReference type="GO" id="GO:0006424">
    <property type="term" value="P:glutamyl-tRNA aminoacylation"/>
    <property type="evidence" value="ECO:0007669"/>
    <property type="project" value="InterPro"/>
</dbReference>
<dbReference type="PROSITE" id="PS50405">
    <property type="entry name" value="GST_CTER"/>
    <property type="match status" value="1"/>
</dbReference>
<evidence type="ECO:0000256" key="9">
    <source>
        <dbReference type="ARBA" id="ARBA00022917"/>
    </source>
</evidence>
<dbReference type="InterPro" id="IPR049437">
    <property type="entry name" value="tRNA-synt_1c_C2"/>
</dbReference>
<proteinExistence type="inferred from homology"/>
<dbReference type="Proteomes" id="UP000305067">
    <property type="component" value="Unassembled WGS sequence"/>
</dbReference>
<dbReference type="InterPro" id="IPR000924">
    <property type="entry name" value="Glu/Gln-tRNA-synth"/>
</dbReference>
<feature type="domain" description="GST C-terminal" evidence="15">
    <location>
        <begin position="48"/>
        <end position="178"/>
    </location>
</feature>
<keyword evidence="17" id="KW-1185">Reference proteome</keyword>
<evidence type="ECO:0000256" key="2">
    <source>
        <dbReference type="ARBA" id="ARBA00008927"/>
    </source>
</evidence>
<dbReference type="InterPro" id="IPR010987">
    <property type="entry name" value="Glutathione-S-Trfase_C-like"/>
</dbReference>
<dbReference type="NCBIfam" id="TIGR00463">
    <property type="entry name" value="gltX_arch"/>
    <property type="match status" value="1"/>
</dbReference>
<dbReference type="STRING" id="1884261.A0A5C3QJ66"/>
<evidence type="ECO:0000256" key="7">
    <source>
        <dbReference type="ARBA" id="ARBA00022741"/>
    </source>
</evidence>
<protein>
    <recommendedName>
        <fullName evidence="3">glutamate--tRNA ligase</fullName>
        <ecNumber evidence="3">6.1.1.17</ecNumber>
    </recommendedName>
    <alternativeName>
        <fullName evidence="11">Glutamyl-tRNA synthetase</fullName>
    </alternativeName>
</protein>
<keyword evidence="6 13" id="KW-0436">Ligase</keyword>
<dbReference type="OrthoDB" id="10250478at2759"/>
<dbReference type="SUPFAM" id="SSF52374">
    <property type="entry name" value="Nucleotidylyl transferase"/>
    <property type="match status" value="1"/>
</dbReference>
<evidence type="ECO:0000313" key="17">
    <source>
        <dbReference type="Proteomes" id="UP000305067"/>
    </source>
</evidence>
<dbReference type="InterPro" id="IPR001412">
    <property type="entry name" value="aa-tRNA-synth_I_CS"/>
</dbReference>
<sequence>MATTTLTLSSKNTPFPWALAALASSNADKATLTFDDEASTSLSHDGKTITDKDEIVSVLSSAVDLAPPSYTLKGLYETAKKLPGLTAMPEITAALDVLDDHLAYRTFVQGEQVSAGDYILWGALKSSPKPLGLLKNSPHHTHLSRHLTHLSSLPPSLTSFALLTAHKSSARSSNKTAASFSLGLEGAVQGEVVTRFPPEPSGYLHIGHAKAAALNAYFAKMYGGKMIVRFDDTNPTKEKSEFEESILEDLRLLGIEGDVVTHTSDHFDTLHDLAVRLIKEGKAYADDTAQEEMRAFRMSGTPSARRDLSPSDSLARFEEMSKGTDEGVKWCIRAKMSVDDPNKAMRDPVIYRVNRTPHHRTGTKYSVYPTYDFACPVVDSIEGVTHALRTNEYRDRNPQYRWMIEALGLRGVRIWDFSRLNFIYTLLSKRKLHWFVDQGLVKGWDDPRFPTVRGIRRRGLTVPAIQQFMLAQGPSQAIVSLEWDSIWALNRKIIDPIAPRHWAIEDGGVPVTLSGGPATPEVKSVPRHKKDASLGERRTVYSSSILVEHEDAVSFEEGEEVTLMDWGNAIVRQKTIGADGKVTALLMDLYLEGDFKLTKKKITWLAQPVEGASTLSPTPITLLDYDYLITKKKLEESDNLADFVTPTTEFRTTAIADANVLSLLQKGDVMQFERKGYFMVDRDAEDIKKNGGEGGMEFVKIPDGRAGSLASKAAGAPTVTEKPKKGDAETKKETPKASGEGKKGRDVPLGGTMYVVKPILDEGVVVKTEGSGMYKVNSIHQ</sequence>
<keyword evidence="9 13" id="KW-0648">Protein biosynthesis</keyword>
<evidence type="ECO:0000256" key="3">
    <source>
        <dbReference type="ARBA" id="ARBA00012835"/>
    </source>
</evidence>
<dbReference type="PRINTS" id="PR00987">
    <property type="entry name" value="TRNASYNTHGLU"/>
</dbReference>
<dbReference type="InterPro" id="IPR020058">
    <property type="entry name" value="Glu/Gln-tRNA-synth_Ib_cat-dom"/>
</dbReference>
<evidence type="ECO:0000256" key="1">
    <source>
        <dbReference type="ARBA" id="ARBA00004496"/>
    </source>
</evidence>
<dbReference type="PANTHER" id="PTHR43097:SF5">
    <property type="entry name" value="GLUTAMATE--TRNA LIGASE"/>
    <property type="match status" value="1"/>
</dbReference>
<dbReference type="InterPro" id="IPR050132">
    <property type="entry name" value="Gln/Glu-tRNA_Ligase"/>
</dbReference>
<evidence type="ECO:0000313" key="16">
    <source>
        <dbReference type="EMBL" id="TFL01368.1"/>
    </source>
</evidence>
<dbReference type="EC" id="6.1.1.17" evidence="3"/>
<comment type="similarity">
    <text evidence="2">Belongs to the class-I aminoacyl-tRNA synthetase family. Glutamate--tRNA ligase type 2 subfamily.</text>
</comment>
<dbReference type="FunFam" id="3.90.800.10:FF:000001">
    <property type="entry name" value="Glutamine--tRNA ligase"/>
    <property type="match status" value="1"/>
</dbReference>
<dbReference type="InterPro" id="IPR020056">
    <property type="entry name" value="Rbsml_bL25/Gln-tRNA_synth_N"/>
</dbReference>
<keyword evidence="8 13" id="KW-0067">ATP-binding</keyword>
<organism evidence="16 17">
    <name type="scientific">Pterulicium gracile</name>
    <dbReference type="NCBI Taxonomy" id="1884261"/>
    <lineage>
        <taxon>Eukaryota</taxon>
        <taxon>Fungi</taxon>
        <taxon>Dikarya</taxon>
        <taxon>Basidiomycota</taxon>
        <taxon>Agaricomycotina</taxon>
        <taxon>Agaricomycetes</taxon>
        <taxon>Agaricomycetidae</taxon>
        <taxon>Agaricales</taxon>
        <taxon>Pleurotineae</taxon>
        <taxon>Pterulaceae</taxon>
        <taxon>Pterulicium</taxon>
    </lineage>
</organism>
<dbReference type="GO" id="GO:0004818">
    <property type="term" value="F:glutamate-tRNA ligase activity"/>
    <property type="evidence" value="ECO:0007669"/>
    <property type="project" value="UniProtKB-EC"/>
</dbReference>
<evidence type="ECO:0000256" key="12">
    <source>
        <dbReference type="ARBA" id="ARBA00048351"/>
    </source>
</evidence>
<evidence type="ECO:0000256" key="10">
    <source>
        <dbReference type="ARBA" id="ARBA00023146"/>
    </source>
</evidence>
<comment type="catalytic activity">
    <reaction evidence="12">
        <text>tRNA(Glu) + L-glutamate + ATP = L-glutamyl-tRNA(Glu) + AMP + diphosphate</text>
        <dbReference type="Rhea" id="RHEA:23540"/>
        <dbReference type="Rhea" id="RHEA-COMP:9663"/>
        <dbReference type="Rhea" id="RHEA-COMP:9680"/>
        <dbReference type="ChEBI" id="CHEBI:29985"/>
        <dbReference type="ChEBI" id="CHEBI:30616"/>
        <dbReference type="ChEBI" id="CHEBI:33019"/>
        <dbReference type="ChEBI" id="CHEBI:78442"/>
        <dbReference type="ChEBI" id="CHEBI:78520"/>
        <dbReference type="ChEBI" id="CHEBI:456215"/>
        <dbReference type="EC" id="6.1.1.17"/>
    </reaction>
</comment>
<dbReference type="EMBL" id="ML178825">
    <property type="protein sequence ID" value="TFL01368.1"/>
    <property type="molecule type" value="Genomic_DNA"/>
</dbReference>
<dbReference type="Gene3D" id="3.40.50.620">
    <property type="entry name" value="HUPs"/>
    <property type="match status" value="1"/>
</dbReference>
<dbReference type="Pfam" id="PF03950">
    <property type="entry name" value="tRNA-synt_1c_C"/>
    <property type="match status" value="1"/>
</dbReference>
<reference evidence="16 17" key="1">
    <citation type="journal article" date="2019" name="Nat. Ecol. Evol.">
        <title>Megaphylogeny resolves global patterns of mushroom evolution.</title>
        <authorList>
            <person name="Varga T."/>
            <person name="Krizsan K."/>
            <person name="Foldi C."/>
            <person name="Dima B."/>
            <person name="Sanchez-Garcia M."/>
            <person name="Sanchez-Ramirez S."/>
            <person name="Szollosi G.J."/>
            <person name="Szarkandi J.G."/>
            <person name="Papp V."/>
            <person name="Albert L."/>
            <person name="Andreopoulos W."/>
            <person name="Angelini C."/>
            <person name="Antonin V."/>
            <person name="Barry K.W."/>
            <person name="Bougher N.L."/>
            <person name="Buchanan P."/>
            <person name="Buyck B."/>
            <person name="Bense V."/>
            <person name="Catcheside P."/>
            <person name="Chovatia M."/>
            <person name="Cooper J."/>
            <person name="Damon W."/>
            <person name="Desjardin D."/>
            <person name="Finy P."/>
            <person name="Geml J."/>
            <person name="Haridas S."/>
            <person name="Hughes K."/>
            <person name="Justo A."/>
            <person name="Karasinski D."/>
            <person name="Kautmanova I."/>
            <person name="Kiss B."/>
            <person name="Kocsube S."/>
            <person name="Kotiranta H."/>
            <person name="LaButti K.M."/>
            <person name="Lechner B.E."/>
            <person name="Liimatainen K."/>
            <person name="Lipzen A."/>
            <person name="Lukacs Z."/>
            <person name="Mihaltcheva S."/>
            <person name="Morgado L.N."/>
            <person name="Niskanen T."/>
            <person name="Noordeloos M.E."/>
            <person name="Ohm R.A."/>
            <person name="Ortiz-Santana B."/>
            <person name="Ovrebo C."/>
            <person name="Racz N."/>
            <person name="Riley R."/>
            <person name="Savchenko A."/>
            <person name="Shiryaev A."/>
            <person name="Soop K."/>
            <person name="Spirin V."/>
            <person name="Szebenyi C."/>
            <person name="Tomsovsky M."/>
            <person name="Tulloss R.E."/>
            <person name="Uehling J."/>
            <person name="Grigoriev I.V."/>
            <person name="Vagvolgyi C."/>
            <person name="Papp T."/>
            <person name="Martin F.M."/>
            <person name="Miettinen O."/>
            <person name="Hibbett D.S."/>
            <person name="Nagy L.G."/>
        </authorList>
    </citation>
    <scope>NUCLEOTIDE SEQUENCE [LARGE SCALE GENOMIC DNA]</scope>
    <source>
        <strain evidence="16 17">CBS 309.79</strain>
    </source>
</reference>
<evidence type="ECO:0000256" key="13">
    <source>
        <dbReference type="RuleBase" id="RU363037"/>
    </source>
</evidence>
<dbReference type="Pfam" id="PF00749">
    <property type="entry name" value="tRNA-synt_1c"/>
    <property type="match status" value="1"/>
</dbReference>
<evidence type="ECO:0000256" key="8">
    <source>
        <dbReference type="ARBA" id="ARBA00022840"/>
    </source>
</evidence>
<dbReference type="PROSITE" id="PS00178">
    <property type="entry name" value="AA_TRNA_LIGASE_I"/>
    <property type="match status" value="1"/>
</dbReference>
<feature type="compositionally biased region" description="Basic and acidic residues" evidence="14">
    <location>
        <begin position="721"/>
        <end position="746"/>
    </location>
</feature>
<feature type="region of interest" description="Disordered" evidence="14">
    <location>
        <begin position="708"/>
        <end position="747"/>
    </location>
</feature>
<keyword evidence="4" id="KW-0963">Cytoplasm</keyword>
<evidence type="ECO:0000256" key="6">
    <source>
        <dbReference type="ARBA" id="ARBA00022598"/>
    </source>
</evidence>
<keyword evidence="7 13" id="KW-0547">Nucleotide-binding</keyword>